<keyword evidence="1" id="KW-0472">Membrane</keyword>
<dbReference type="Proteomes" id="UP000827724">
    <property type="component" value="Unassembled WGS sequence"/>
</dbReference>
<accession>A0A9P8QNU7</accession>
<keyword evidence="3" id="KW-1185">Reference proteome</keyword>
<evidence type="ECO:0000256" key="1">
    <source>
        <dbReference type="SAM" id="Phobius"/>
    </source>
</evidence>
<proteinExistence type="predicted"/>
<name>A0A9P8QNU7_9HYPO</name>
<keyword evidence="1" id="KW-1133">Transmembrane helix</keyword>
<dbReference type="AlphaFoldDB" id="A0A9P8QNU7"/>
<gene>
    <name evidence="2" type="ORF">Trco_005918</name>
</gene>
<keyword evidence="1" id="KW-0812">Transmembrane</keyword>
<feature type="transmembrane region" description="Helical" evidence="1">
    <location>
        <begin position="59"/>
        <end position="76"/>
    </location>
</feature>
<reference evidence="2" key="1">
    <citation type="submission" date="2021-08" db="EMBL/GenBank/DDBJ databases">
        <title>Chromosome-Level Trichoderma cornu-damae using Hi-C Data.</title>
        <authorList>
            <person name="Kim C.S."/>
        </authorList>
    </citation>
    <scope>NUCLEOTIDE SEQUENCE</scope>
    <source>
        <strain evidence="2">KA19-0412C</strain>
    </source>
</reference>
<evidence type="ECO:0000313" key="3">
    <source>
        <dbReference type="Proteomes" id="UP000827724"/>
    </source>
</evidence>
<sequence>MPSTWADGRYPILEMGDDGGPASSGRLALPCLECTKQRWMCRFLLRQKAHFHPRAANRLASYMSFIHHLILVLLLLRRIGATKTPSRICLDEAICSNGMGFHLLISRAVELIRLLTEAKH</sequence>
<protein>
    <submittedName>
        <fullName evidence="2">Uncharacterized protein</fullName>
    </submittedName>
</protein>
<organism evidence="2 3">
    <name type="scientific">Trichoderma cornu-damae</name>
    <dbReference type="NCBI Taxonomy" id="654480"/>
    <lineage>
        <taxon>Eukaryota</taxon>
        <taxon>Fungi</taxon>
        <taxon>Dikarya</taxon>
        <taxon>Ascomycota</taxon>
        <taxon>Pezizomycotina</taxon>
        <taxon>Sordariomycetes</taxon>
        <taxon>Hypocreomycetidae</taxon>
        <taxon>Hypocreales</taxon>
        <taxon>Hypocreaceae</taxon>
        <taxon>Trichoderma</taxon>
    </lineage>
</organism>
<dbReference type="EMBL" id="JAIWOZ010000004">
    <property type="protein sequence ID" value="KAH6606765.1"/>
    <property type="molecule type" value="Genomic_DNA"/>
</dbReference>
<evidence type="ECO:0000313" key="2">
    <source>
        <dbReference type="EMBL" id="KAH6606765.1"/>
    </source>
</evidence>
<comment type="caution">
    <text evidence="2">The sequence shown here is derived from an EMBL/GenBank/DDBJ whole genome shotgun (WGS) entry which is preliminary data.</text>
</comment>